<organism evidence="2 3">
    <name type="scientific">Cerasicoccus arenae</name>
    <dbReference type="NCBI Taxonomy" id="424488"/>
    <lineage>
        <taxon>Bacteria</taxon>
        <taxon>Pseudomonadati</taxon>
        <taxon>Verrucomicrobiota</taxon>
        <taxon>Opitutia</taxon>
        <taxon>Puniceicoccales</taxon>
        <taxon>Cerasicoccaceae</taxon>
        <taxon>Cerasicoccus</taxon>
    </lineage>
</organism>
<reference evidence="2" key="2">
    <citation type="submission" date="2020-09" db="EMBL/GenBank/DDBJ databases">
        <authorList>
            <person name="Sun Q."/>
            <person name="Kim S."/>
        </authorList>
    </citation>
    <scope>NUCLEOTIDE SEQUENCE</scope>
    <source>
        <strain evidence="2">KCTC 12870</strain>
    </source>
</reference>
<keyword evidence="1" id="KW-1133">Transmembrane helix</keyword>
<proteinExistence type="predicted"/>
<accession>A0A8J3DE99</accession>
<dbReference type="AlphaFoldDB" id="A0A8J3DE99"/>
<dbReference type="EMBL" id="BMXG01000020">
    <property type="protein sequence ID" value="GHC08959.1"/>
    <property type="molecule type" value="Genomic_DNA"/>
</dbReference>
<name>A0A8J3DE99_9BACT</name>
<sequence>MIDIGFSWFTLLYVAAGLLTVFGLWLYYDWRDKHLYERERARVAFHCIKCGQVYSARKRAEVAACPSCGYENHKLKF</sequence>
<reference evidence="2" key="1">
    <citation type="journal article" date="2014" name="Int. J. Syst. Evol. Microbiol.">
        <title>Complete genome sequence of Corynebacterium casei LMG S-19264T (=DSM 44701T), isolated from a smear-ripened cheese.</title>
        <authorList>
            <consortium name="US DOE Joint Genome Institute (JGI-PGF)"/>
            <person name="Walter F."/>
            <person name="Albersmeier A."/>
            <person name="Kalinowski J."/>
            <person name="Ruckert C."/>
        </authorList>
    </citation>
    <scope>NUCLEOTIDE SEQUENCE</scope>
    <source>
        <strain evidence="2">KCTC 12870</strain>
    </source>
</reference>
<evidence type="ECO:0000313" key="2">
    <source>
        <dbReference type="EMBL" id="GHC08959.1"/>
    </source>
</evidence>
<feature type="transmembrane region" description="Helical" evidence="1">
    <location>
        <begin position="6"/>
        <end position="28"/>
    </location>
</feature>
<comment type="caution">
    <text evidence="2">The sequence shown here is derived from an EMBL/GenBank/DDBJ whole genome shotgun (WGS) entry which is preliminary data.</text>
</comment>
<gene>
    <name evidence="2" type="ORF">GCM10007047_27770</name>
</gene>
<keyword evidence="3" id="KW-1185">Reference proteome</keyword>
<evidence type="ECO:0000313" key="3">
    <source>
        <dbReference type="Proteomes" id="UP000642829"/>
    </source>
</evidence>
<evidence type="ECO:0000256" key="1">
    <source>
        <dbReference type="SAM" id="Phobius"/>
    </source>
</evidence>
<evidence type="ECO:0008006" key="4">
    <source>
        <dbReference type="Google" id="ProtNLM"/>
    </source>
</evidence>
<protein>
    <recommendedName>
        <fullName evidence="4">Hydrogenase nickel incorporation protein HypA</fullName>
    </recommendedName>
</protein>
<keyword evidence="1" id="KW-0472">Membrane</keyword>
<keyword evidence="1" id="KW-0812">Transmembrane</keyword>
<dbReference type="Proteomes" id="UP000642829">
    <property type="component" value="Unassembled WGS sequence"/>
</dbReference>